<keyword evidence="8 10" id="KW-0238">DNA-binding</keyword>
<dbReference type="InterPro" id="IPR036078">
    <property type="entry name" value="Spo11/TopoVI_A_sf"/>
</dbReference>
<dbReference type="SUPFAM" id="SSF56726">
    <property type="entry name" value="DNA topoisomerase IV, alpha subunit"/>
    <property type="match status" value="1"/>
</dbReference>
<accession>A0A016STN6</accession>
<evidence type="ECO:0000256" key="7">
    <source>
        <dbReference type="ARBA" id="ARBA00023029"/>
    </source>
</evidence>
<evidence type="ECO:0000256" key="2">
    <source>
        <dbReference type="ARBA" id="ARBA00001946"/>
    </source>
</evidence>
<feature type="region of interest" description="Disordered" evidence="11">
    <location>
        <begin position="988"/>
        <end position="1010"/>
    </location>
</feature>
<dbReference type="Proteomes" id="UP000024635">
    <property type="component" value="Unassembled WGS sequence"/>
</dbReference>
<name>A0A016STN6_9BILA</name>
<dbReference type="Gene3D" id="1.10.10.10">
    <property type="entry name" value="Winged helix-like DNA-binding domain superfamily/Winged helix DNA-binding domain"/>
    <property type="match status" value="1"/>
</dbReference>
<dbReference type="PROSITE" id="PS52041">
    <property type="entry name" value="TOPO_IIB"/>
    <property type="match status" value="1"/>
</dbReference>
<feature type="compositionally biased region" description="Basic and acidic residues" evidence="11">
    <location>
        <begin position="1317"/>
        <end position="1333"/>
    </location>
</feature>
<evidence type="ECO:0000256" key="4">
    <source>
        <dbReference type="ARBA" id="ARBA00012895"/>
    </source>
</evidence>
<feature type="domain" description="Apple" evidence="12">
    <location>
        <begin position="440"/>
        <end position="526"/>
    </location>
</feature>
<sequence>MSCLPLLSQRELSSERRSEDDAHKQVAILPRQDMRLAFIMQCLSRIYQLVSNGQQSTKRDLYYDNKSLYKSQANLDRTISTICDLLDEPRTALNIISSSKGILSGALAFLTADQKLIDCRNQQVLISESLMDHRVVSEALFILVVEKDATFQKMIDEGFFDFFPKTVLVTGKGYPDICTRQVLQWLVDQLRLPILGLFDSDPHGIEIMLTFKYGSVSDRREGLGCRVKQIQWLGFKPSDIRNLPIRDHQFLKLCNRDFVKITKIMRRAQGLDEHDVVEELEVLRTLRTKLELEALSTIAPQFIVRGYLFPRLSVFLECPSTNLPYPVQEMEEQADDNAGQPTCSAYYVRWPRVRLNFKSVANARLSLRACESACSLGEDPQMPGRSLECAALNHHPAPDGFAHQCDVFQPHQLQNVDGYVEADDRYSFFWKYCLNSTRKCGGEYAFTYLSDRYMDSRDVIRVTKKNSLEECLVECLDEKSIPCRSISFNRTDGGCHVSADSQLTKPQAIRLNNNPNFRIDYYENNCYNLSDTFKFEQECREDGIFVKVKSKFPYTGALYGLYDFFTCRIEPKESTEFGYLFPSPTASRNCSDSIRFQGDEMVLDVVLSTDGIEPLYFITPDDLTYQAKCPIVGKTSTEKIIAVEETKQQKSTTESASTNSLAAARTTPLKMSTSKAKLFKQTYPLPLSTTQETLTTSTDGPFKQVVQQIIRAHLEKTTQTDEDLLGSGGELLNEQEELFLAQHDPPAKLLRTQFQAPIVDFFAKLTTDGDALEINAGTTPSPNQQLTNTSVVANVAKSPGNINEASTGTVQSSIIVAKPAWSEQVAVAEARHTSVNLTPQKPGPVDRSTTVAQEIPTLVTSEPEAQNAVINEVTEETTSIRAVTGLGIVQGLKFTTTKEPVDEDAEIKQLLMAPLSERLPMNLPTTTVTTSLTPEAVPTSSPTTNRPSEATASPLAQMSTREASSPPTPAASTHINGLDRMEAVLLSSPEKPSLSPSTTTKAVEAEKAPTPPPVGVIEKIMKVPIAEVRPFHRPFPLEEVVLSQPLPRPSPPREGLSKPRFLNRSQGGRLSPKKPPQSANASFDRAKKASSAQAVVEKIHETPQTTNRKFLAVPAAPKPKVILIQENQRITAPLVPTKTVPERVSNPIMEPNKKSVARAISSTSSVGPVAPKVNKEKRRGEVIHSNDVRKPKPKTTNPLVATSHSHPQPKIMTETVKASIRMDTSKIEAPLLSPAKNLPSKHEAPPRSPARNLHPKQTKELVEDQTRENRKPLAKKISNRDPGTSKKKLKLKKSDFFVRRRSLMIPIRMTPPSSEGPHQDAPAKGEMPAEKPAGRNAPKITSAVHSKEVEHRKAVEGVKTTHVQQVQVPPHSEHFAKKKVLTVKNGVVQRIPTQDPDPLDELVPLLENHHLSQRMMTLLRFLAASMEKARRQHLSHRKEVIEQRTQRTEQRRRKKSKARRNRGQSRRGRRVPLNREPALSLKNETHSPVQVETSAVEKLSRPHRGEENHRTKIKSSSSWQKSSAILKQQMVEPANSLKEEAFSLARQDHSRAISMVSKEESLFPKQGRSTSSAKKLSTSHPREGESRTKAALGAKRQKATIVLKQQLARQATSTNSKEEASILTKLNHSEANPIVLRERTSLTTKHDNSSPPAEKLLMNRPKEDETQTKVTLSARRQTAATVLKQHLARQATPTDTKEQPFSTIQGRSQSNPTVLWEKTSSPLAKQKHSSSSVKKSSKIHVKDDESQTKAKFNGKMQKATAILRQHLARQANSSLMNEEASAKHEPLAVPKRFVPLQRQAQSLESTTTSATTQQQKVLPKKQTPAGKRSTPRKALRAPSTATPSHLHLASRSVLFILP</sequence>
<feature type="region of interest" description="Disordered" evidence="11">
    <location>
        <begin position="1187"/>
        <end position="1207"/>
    </location>
</feature>
<dbReference type="STRING" id="53326.A0A016STN6"/>
<keyword evidence="7 10" id="KW-0799">Topoisomerase</keyword>
<feature type="region of interest" description="Disordered" evidence="11">
    <location>
        <begin position="1556"/>
        <end position="1595"/>
    </location>
</feature>
<evidence type="ECO:0000256" key="11">
    <source>
        <dbReference type="SAM" id="MobiDB-lite"/>
    </source>
</evidence>
<evidence type="ECO:0000256" key="3">
    <source>
        <dbReference type="ARBA" id="ARBA00006559"/>
    </source>
</evidence>
<keyword evidence="9 10" id="KW-0413">Isomerase</keyword>
<dbReference type="PANTHER" id="PTHR10848">
    <property type="entry name" value="MEIOTIC RECOMBINATION PROTEIN SPO11"/>
    <property type="match status" value="1"/>
</dbReference>
<feature type="compositionally biased region" description="Low complexity" evidence="11">
    <location>
        <begin position="1800"/>
        <end position="1815"/>
    </location>
</feature>
<keyword evidence="6" id="KW-0460">Magnesium</keyword>
<feature type="region of interest" description="Disordered" evidence="11">
    <location>
        <begin position="1800"/>
        <end position="1844"/>
    </location>
</feature>
<dbReference type="Pfam" id="PF04406">
    <property type="entry name" value="TP6A_N"/>
    <property type="match status" value="1"/>
</dbReference>
<feature type="compositionally biased region" description="Basic and acidic residues" evidence="11">
    <location>
        <begin position="1257"/>
        <end position="1271"/>
    </location>
</feature>
<dbReference type="GO" id="GO:0042138">
    <property type="term" value="P:meiotic DNA double-strand break formation"/>
    <property type="evidence" value="ECO:0007669"/>
    <property type="project" value="TreeGrafter"/>
</dbReference>
<organism evidence="13 14">
    <name type="scientific">Ancylostoma ceylanicum</name>
    <dbReference type="NCBI Taxonomy" id="53326"/>
    <lineage>
        <taxon>Eukaryota</taxon>
        <taxon>Metazoa</taxon>
        <taxon>Ecdysozoa</taxon>
        <taxon>Nematoda</taxon>
        <taxon>Chromadorea</taxon>
        <taxon>Rhabditida</taxon>
        <taxon>Rhabditina</taxon>
        <taxon>Rhabditomorpha</taxon>
        <taxon>Strongyloidea</taxon>
        <taxon>Ancylostomatidae</taxon>
        <taxon>Ancylostomatinae</taxon>
        <taxon>Ancylostoma</taxon>
    </lineage>
</organism>
<dbReference type="SUPFAM" id="SSF57414">
    <property type="entry name" value="Hairpin loop containing domain-like"/>
    <property type="match status" value="1"/>
</dbReference>
<proteinExistence type="inferred from homology"/>
<evidence type="ECO:0000256" key="8">
    <source>
        <dbReference type="ARBA" id="ARBA00023125"/>
    </source>
</evidence>
<comment type="catalytic activity">
    <reaction evidence="1 10">
        <text>ATP-dependent breakage, passage and rejoining of double-stranded DNA.</text>
        <dbReference type="EC" id="5.6.2.2"/>
    </reaction>
</comment>
<feature type="compositionally biased region" description="Basic and acidic residues" evidence="11">
    <location>
        <begin position="1498"/>
        <end position="1510"/>
    </location>
</feature>
<evidence type="ECO:0000256" key="6">
    <source>
        <dbReference type="ARBA" id="ARBA00022842"/>
    </source>
</evidence>
<dbReference type="GO" id="GO:0000706">
    <property type="term" value="P:meiotic DNA double-strand break processing"/>
    <property type="evidence" value="ECO:0007669"/>
    <property type="project" value="TreeGrafter"/>
</dbReference>
<dbReference type="EC" id="5.6.2.2" evidence="4"/>
<feature type="region of interest" description="Disordered" evidence="11">
    <location>
        <begin position="1231"/>
        <end position="1292"/>
    </location>
</feature>
<dbReference type="Pfam" id="PF00024">
    <property type="entry name" value="PAN_1"/>
    <property type="match status" value="1"/>
</dbReference>
<dbReference type="Pfam" id="PF21180">
    <property type="entry name" value="TOP6A-Spo11_Toprim"/>
    <property type="match status" value="1"/>
</dbReference>
<dbReference type="CDD" id="cd00223">
    <property type="entry name" value="TOPRIM_TopoIIB_SPO"/>
    <property type="match status" value="1"/>
</dbReference>
<dbReference type="InterPro" id="IPR013049">
    <property type="entry name" value="Spo11/TopoVI_A_N"/>
</dbReference>
<dbReference type="OrthoDB" id="5775605at2759"/>
<dbReference type="GO" id="GO:0046872">
    <property type="term" value="F:metal ion binding"/>
    <property type="evidence" value="ECO:0007669"/>
    <property type="project" value="UniProtKB-KW"/>
</dbReference>
<dbReference type="Gene3D" id="3.40.1360.10">
    <property type="match status" value="1"/>
</dbReference>
<evidence type="ECO:0000256" key="10">
    <source>
        <dbReference type="PROSITE-ProRule" id="PRU01385"/>
    </source>
</evidence>
<dbReference type="GO" id="GO:0003677">
    <property type="term" value="F:DNA binding"/>
    <property type="evidence" value="ECO:0007669"/>
    <property type="project" value="UniProtKB-UniRule"/>
</dbReference>
<feature type="active site" description="O-(5'-phospho-DNA)-tyrosine intermediate" evidence="10">
    <location>
        <position position="63"/>
    </location>
</feature>
<feature type="compositionally biased region" description="Polar residues" evidence="11">
    <location>
        <begin position="1691"/>
        <end position="1723"/>
    </location>
</feature>
<feature type="compositionally biased region" description="Basic and acidic residues" evidence="11">
    <location>
        <begin position="1638"/>
        <end position="1648"/>
    </location>
</feature>
<protein>
    <recommendedName>
        <fullName evidence="4">DNA topoisomerase (ATP-hydrolyzing)</fullName>
        <ecNumber evidence="4">5.6.2.2</ecNumber>
    </recommendedName>
</protein>
<feature type="region of interest" description="Disordered" evidence="11">
    <location>
        <begin position="926"/>
        <end position="974"/>
    </location>
</feature>
<dbReference type="InterPro" id="IPR036388">
    <property type="entry name" value="WH-like_DNA-bd_sf"/>
</dbReference>
<dbReference type="CDD" id="cd01099">
    <property type="entry name" value="PAN_AP_HGF"/>
    <property type="match status" value="1"/>
</dbReference>
<feature type="compositionally biased region" description="Polar residues" evidence="11">
    <location>
        <begin position="1567"/>
        <end position="1579"/>
    </location>
</feature>
<evidence type="ECO:0000256" key="9">
    <source>
        <dbReference type="ARBA" id="ARBA00023235"/>
    </source>
</evidence>
<dbReference type="GO" id="GO:0005524">
    <property type="term" value="F:ATP binding"/>
    <property type="evidence" value="ECO:0007669"/>
    <property type="project" value="InterPro"/>
</dbReference>
<feature type="region of interest" description="Disordered" evidence="11">
    <location>
        <begin position="1638"/>
        <end position="1672"/>
    </location>
</feature>
<feature type="region of interest" description="Disordered" evidence="11">
    <location>
        <begin position="1687"/>
        <end position="1752"/>
    </location>
</feature>
<feature type="region of interest" description="Disordered" evidence="11">
    <location>
        <begin position="1430"/>
        <end position="1521"/>
    </location>
</feature>
<dbReference type="InterPro" id="IPR003609">
    <property type="entry name" value="Pan_app"/>
</dbReference>
<feature type="compositionally biased region" description="Low complexity" evidence="11">
    <location>
        <begin position="988"/>
        <end position="1001"/>
    </location>
</feature>
<comment type="cofactor">
    <cofactor evidence="2">
        <name>Mg(2+)</name>
        <dbReference type="ChEBI" id="CHEBI:18420"/>
    </cofactor>
</comment>
<evidence type="ECO:0000259" key="12">
    <source>
        <dbReference type="PROSITE" id="PS50948"/>
    </source>
</evidence>
<dbReference type="GO" id="GO:0003918">
    <property type="term" value="F:DNA topoisomerase type II (double strand cut, ATP-hydrolyzing) activity"/>
    <property type="evidence" value="ECO:0007669"/>
    <property type="project" value="UniProtKB-UniRule"/>
</dbReference>
<evidence type="ECO:0000313" key="14">
    <source>
        <dbReference type="Proteomes" id="UP000024635"/>
    </source>
</evidence>
<feature type="compositionally biased region" description="Polar residues" evidence="11">
    <location>
        <begin position="938"/>
        <end position="974"/>
    </location>
</feature>
<keyword evidence="14" id="KW-1185">Reference proteome</keyword>
<evidence type="ECO:0000256" key="5">
    <source>
        <dbReference type="ARBA" id="ARBA00022723"/>
    </source>
</evidence>
<feature type="compositionally biased region" description="Polar residues" evidence="11">
    <location>
        <begin position="1194"/>
        <end position="1206"/>
    </location>
</feature>
<feature type="region of interest" description="Disordered" evidence="11">
    <location>
        <begin position="1308"/>
        <end position="1336"/>
    </location>
</feature>
<feature type="region of interest" description="Disordered" evidence="11">
    <location>
        <begin position="1043"/>
        <end position="1101"/>
    </location>
</feature>
<dbReference type="GO" id="GO:0000228">
    <property type="term" value="C:nuclear chromosome"/>
    <property type="evidence" value="ECO:0007669"/>
    <property type="project" value="TreeGrafter"/>
</dbReference>
<feature type="compositionally biased region" description="Basic residues" evidence="11">
    <location>
        <begin position="1450"/>
        <end position="1472"/>
    </location>
</feature>
<dbReference type="Gene3D" id="3.50.4.10">
    <property type="entry name" value="Hepatocyte Growth Factor"/>
    <property type="match status" value="1"/>
</dbReference>
<evidence type="ECO:0000256" key="1">
    <source>
        <dbReference type="ARBA" id="ARBA00000185"/>
    </source>
</evidence>
<gene>
    <name evidence="13" type="primary">Acey_s0177.g575</name>
    <name evidence="13" type="synonym">Acey-let-653</name>
    <name evidence="13" type="ORF">Y032_0177g575</name>
</gene>
<evidence type="ECO:0000313" key="13">
    <source>
        <dbReference type="EMBL" id="EYB93905.1"/>
    </source>
</evidence>
<feature type="compositionally biased region" description="Basic and acidic residues" evidence="11">
    <location>
        <begin position="1437"/>
        <end position="1449"/>
    </location>
</feature>
<dbReference type="GO" id="GO:0007131">
    <property type="term" value="P:reciprocal meiotic recombination"/>
    <property type="evidence" value="ECO:0007669"/>
    <property type="project" value="TreeGrafter"/>
</dbReference>
<comment type="caution">
    <text evidence="13">The sequence shown here is derived from an EMBL/GenBank/DDBJ whole genome shotgun (WGS) entry which is preliminary data.</text>
</comment>
<dbReference type="PRINTS" id="PR01550">
    <property type="entry name" value="TOP6AFAMILY"/>
</dbReference>
<keyword evidence="5" id="KW-0479">Metal-binding</keyword>
<dbReference type="PROSITE" id="PS50948">
    <property type="entry name" value="PAN"/>
    <property type="match status" value="1"/>
</dbReference>
<comment type="similarity">
    <text evidence="3 10">Belongs to the TOP6A family.</text>
</comment>
<dbReference type="EMBL" id="JARK01001513">
    <property type="protein sequence ID" value="EYB93905.1"/>
    <property type="molecule type" value="Genomic_DNA"/>
</dbReference>
<dbReference type="SMART" id="SM00473">
    <property type="entry name" value="PAN_AP"/>
    <property type="match status" value="2"/>
</dbReference>
<dbReference type="PANTHER" id="PTHR10848:SF0">
    <property type="entry name" value="MEIOTIC RECOMBINATION PROTEIN SPO11"/>
    <property type="match status" value="1"/>
</dbReference>
<dbReference type="InterPro" id="IPR034136">
    <property type="entry name" value="TOPRIM_Topo6A/Spo11"/>
</dbReference>
<dbReference type="InterPro" id="IPR002815">
    <property type="entry name" value="Spo11/TopoVI_A"/>
</dbReference>
<reference evidence="14" key="1">
    <citation type="journal article" date="2015" name="Nat. Genet.">
        <title>The genome and transcriptome of the zoonotic hookworm Ancylostoma ceylanicum identify infection-specific gene families.</title>
        <authorList>
            <person name="Schwarz E.M."/>
            <person name="Hu Y."/>
            <person name="Antoshechkin I."/>
            <person name="Miller M.M."/>
            <person name="Sternberg P.W."/>
            <person name="Aroian R.V."/>
        </authorList>
    </citation>
    <scope>NUCLEOTIDE SEQUENCE</scope>
    <source>
        <strain evidence="14">HY135</strain>
    </source>
</reference>